<dbReference type="KEGG" id="kbs:EPA93_39550"/>
<dbReference type="CDD" id="cd05387">
    <property type="entry name" value="BY-kinase"/>
    <property type="match status" value="1"/>
</dbReference>
<dbReference type="InterPro" id="IPR027417">
    <property type="entry name" value="P-loop_NTPase"/>
</dbReference>
<dbReference type="AlphaFoldDB" id="A0A4P6K189"/>
<dbReference type="InterPro" id="IPR050445">
    <property type="entry name" value="Bact_polysacc_biosynth/exp"/>
</dbReference>
<keyword evidence="3" id="KW-0472">Membrane</keyword>
<keyword evidence="5" id="KW-0418">Kinase</keyword>
<keyword evidence="6" id="KW-1185">Reference proteome</keyword>
<keyword evidence="2" id="KW-0067">ATP-binding</keyword>
<dbReference type="InterPro" id="IPR002586">
    <property type="entry name" value="CobQ/CobB/MinD/ParA_Nub-bd_dom"/>
</dbReference>
<evidence type="ECO:0000256" key="2">
    <source>
        <dbReference type="ARBA" id="ARBA00022840"/>
    </source>
</evidence>
<dbReference type="RefSeq" id="WP_129892806.1">
    <property type="nucleotide sequence ID" value="NZ_CP035758.1"/>
</dbReference>
<dbReference type="PANTHER" id="PTHR32309:SF31">
    <property type="entry name" value="CAPSULAR EXOPOLYSACCHARIDE FAMILY"/>
    <property type="match status" value="1"/>
</dbReference>
<name>A0A4P6K189_KTERU</name>
<feature type="domain" description="CobQ/CobB/MinD/ParA nucleotide binding" evidence="4">
    <location>
        <begin position="334"/>
        <end position="419"/>
    </location>
</feature>
<evidence type="ECO:0000313" key="5">
    <source>
        <dbReference type="EMBL" id="QBD81745.1"/>
    </source>
</evidence>
<dbReference type="SUPFAM" id="SSF52540">
    <property type="entry name" value="P-loop containing nucleoside triphosphate hydrolases"/>
    <property type="match status" value="1"/>
</dbReference>
<sequence>MSTYPMHVSRSIWLAIITKFLLRWGWFIALAMLIATLSSLFLPDIVIPASYQATLLIVSPLPSGFGTMPGQNSSALFYTNFFISPATLKLVLPKHKGLQLSDLEALVTTTQVTGANVIQLSAIGASPQDAINLDNDVYSAILSEIGLKHSSIATQISSALTTELQQSRSDAQNTYDTLQSLEAAHLTFTSEYIQLSSLYREQQQRISAINKQLALLAHQGANSNGILKLASSTPSVTTVPGYPSTRTQRLLLSPLIGLIMALGGIMLASMFSQSIPLQKKKRRVVLPRLAASIPELPDLGEQRLQALKQVAPCHSLLRHLRYQANEHERAWQVITITGPHGREGKSVVATCLALAAAQDGLRTLLIDANPQRPVLHAWFSLPNADGTLEALSNSANGIASTARSFSVIENNLSVMPIGNTQPMTSALSETLRVDGLEAFISNLRSQAELIIIDGPSLLSEANATHLALFSDVVLLVVDAQRSQSPNVAEAQQLLANIGVSPFIVLNRVYPEIVE</sequence>
<feature type="transmembrane region" description="Helical" evidence="3">
    <location>
        <begin position="250"/>
        <end position="271"/>
    </location>
</feature>
<protein>
    <submittedName>
        <fullName evidence="5">Tyrosine-protein kinase family protein</fullName>
    </submittedName>
</protein>
<gene>
    <name evidence="5" type="ORF">EPA93_39550</name>
</gene>
<dbReference type="PANTHER" id="PTHR32309">
    <property type="entry name" value="TYROSINE-PROTEIN KINASE"/>
    <property type="match status" value="1"/>
</dbReference>
<dbReference type="InterPro" id="IPR005702">
    <property type="entry name" value="Wzc-like_C"/>
</dbReference>
<evidence type="ECO:0000313" key="6">
    <source>
        <dbReference type="Proteomes" id="UP000290365"/>
    </source>
</evidence>
<keyword evidence="3" id="KW-1133">Transmembrane helix</keyword>
<evidence type="ECO:0000256" key="1">
    <source>
        <dbReference type="ARBA" id="ARBA00022741"/>
    </source>
</evidence>
<dbReference type="GO" id="GO:0016301">
    <property type="term" value="F:kinase activity"/>
    <property type="evidence" value="ECO:0007669"/>
    <property type="project" value="UniProtKB-KW"/>
</dbReference>
<evidence type="ECO:0000259" key="4">
    <source>
        <dbReference type="Pfam" id="PF01656"/>
    </source>
</evidence>
<keyword evidence="1" id="KW-0547">Nucleotide-binding</keyword>
<reference evidence="5 6" key="1">
    <citation type="submission" date="2019-01" db="EMBL/GenBank/DDBJ databases">
        <title>Ktedonosporobacter rubrisoli SCAWS-G2.</title>
        <authorList>
            <person name="Huang Y."/>
            <person name="Yan B."/>
        </authorList>
    </citation>
    <scope>NUCLEOTIDE SEQUENCE [LARGE SCALE GENOMIC DNA]</scope>
    <source>
        <strain evidence="5 6">SCAWS-G2</strain>
    </source>
</reference>
<accession>A0A4P6K189</accession>
<dbReference type="Gene3D" id="3.40.50.300">
    <property type="entry name" value="P-loop containing nucleotide triphosphate hydrolases"/>
    <property type="match status" value="1"/>
</dbReference>
<dbReference type="EMBL" id="CP035758">
    <property type="protein sequence ID" value="QBD81745.1"/>
    <property type="molecule type" value="Genomic_DNA"/>
</dbReference>
<keyword evidence="5" id="KW-0808">Transferase</keyword>
<evidence type="ECO:0000256" key="3">
    <source>
        <dbReference type="SAM" id="Phobius"/>
    </source>
</evidence>
<dbReference type="OrthoDB" id="9794577at2"/>
<proteinExistence type="predicted"/>
<keyword evidence="3" id="KW-0812">Transmembrane</keyword>
<organism evidence="5 6">
    <name type="scientific">Ktedonosporobacter rubrisoli</name>
    <dbReference type="NCBI Taxonomy" id="2509675"/>
    <lineage>
        <taxon>Bacteria</taxon>
        <taxon>Bacillati</taxon>
        <taxon>Chloroflexota</taxon>
        <taxon>Ktedonobacteria</taxon>
        <taxon>Ktedonobacterales</taxon>
        <taxon>Ktedonosporobacteraceae</taxon>
        <taxon>Ktedonosporobacter</taxon>
    </lineage>
</organism>
<feature type="transmembrane region" description="Helical" evidence="3">
    <location>
        <begin position="21"/>
        <end position="42"/>
    </location>
</feature>
<dbReference type="Pfam" id="PF01656">
    <property type="entry name" value="CbiA"/>
    <property type="match status" value="1"/>
</dbReference>
<dbReference type="Proteomes" id="UP000290365">
    <property type="component" value="Chromosome"/>
</dbReference>